<dbReference type="Proteomes" id="UP000265120">
    <property type="component" value="Chromosome 3"/>
</dbReference>
<feature type="domain" description="Telomere repeat-binding factor dimerisation" evidence="4">
    <location>
        <begin position="42"/>
        <end position="236"/>
    </location>
</feature>
<organism evidence="5 6">
    <name type="scientific">Cynoglossus semilaevis</name>
    <name type="common">Tongue sole</name>
    <dbReference type="NCBI Taxonomy" id="244447"/>
    <lineage>
        <taxon>Eukaryota</taxon>
        <taxon>Metazoa</taxon>
        <taxon>Chordata</taxon>
        <taxon>Craniata</taxon>
        <taxon>Vertebrata</taxon>
        <taxon>Euteleostomi</taxon>
        <taxon>Actinopterygii</taxon>
        <taxon>Neopterygii</taxon>
        <taxon>Teleostei</taxon>
        <taxon>Neoteleostei</taxon>
        <taxon>Acanthomorphata</taxon>
        <taxon>Carangaria</taxon>
        <taxon>Pleuronectiformes</taxon>
        <taxon>Pleuronectoidei</taxon>
        <taxon>Cynoglossidae</taxon>
        <taxon>Cynoglossinae</taxon>
        <taxon>Cynoglossus</taxon>
    </lineage>
</organism>
<dbReference type="Ensembl" id="ENSCSET00000015716.1">
    <property type="protein sequence ID" value="ENSCSEP00000015527.1"/>
    <property type="gene ID" value="ENSCSEG00000009982.1"/>
</dbReference>
<dbReference type="GO" id="GO:0000783">
    <property type="term" value="C:nuclear telomere cap complex"/>
    <property type="evidence" value="ECO:0007669"/>
    <property type="project" value="TreeGrafter"/>
</dbReference>
<feature type="region of interest" description="Disordered" evidence="3">
    <location>
        <begin position="235"/>
        <end position="269"/>
    </location>
</feature>
<keyword evidence="6" id="KW-1185">Reference proteome</keyword>
<evidence type="ECO:0000259" key="4">
    <source>
        <dbReference type="Pfam" id="PF08558"/>
    </source>
</evidence>
<dbReference type="GO" id="GO:0071532">
    <property type="term" value="F:ankyrin repeat binding"/>
    <property type="evidence" value="ECO:0007669"/>
    <property type="project" value="TreeGrafter"/>
</dbReference>
<evidence type="ECO:0000313" key="6">
    <source>
        <dbReference type="Proteomes" id="UP000265120"/>
    </source>
</evidence>
<dbReference type="Pfam" id="PF08558">
    <property type="entry name" value="TRF"/>
    <property type="match status" value="1"/>
</dbReference>
<proteinExistence type="predicted"/>
<dbReference type="GO" id="GO:0098505">
    <property type="term" value="F:G-rich strand telomeric DNA binding"/>
    <property type="evidence" value="ECO:0007669"/>
    <property type="project" value="TreeGrafter"/>
</dbReference>
<feature type="compositionally biased region" description="Basic and acidic residues" evidence="3">
    <location>
        <begin position="256"/>
        <end position="267"/>
    </location>
</feature>
<dbReference type="GO" id="GO:0007004">
    <property type="term" value="P:telomere maintenance via telomerase"/>
    <property type="evidence" value="ECO:0007669"/>
    <property type="project" value="TreeGrafter"/>
</dbReference>
<reference evidence="5" key="2">
    <citation type="submission" date="2025-08" db="UniProtKB">
        <authorList>
            <consortium name="Ensembl"/>
        </authorList>
    </citation>
    <scope>IDENTIFICATION</scope>
</reference>
<keyword evidence="2" id="KW-0539">Nucleus</keyword>
<dbReference type="InterPro" id="IPR052450">
    <property type="entry name" value="TRBD-Containing_Protein"/>
</dbReference>
<evidence type="ECO:0000313" key="5">
    <source>
        <dbReference type="Ensembl" id="ENSCSEP00000015527.1"/>
    </source>
</evidence>
<dbReference type="GO" id="GO:1905839">
    <property type="term" value="P:negative regulation of telomeric D-loop disassembly"/>
    <property type="evidence" value="ECO:0007669"/>
    <property type="project" value="TreeGrafter"/>
</dbReference>
<dbReference type="GO" id="GO:0003720">
    <property type="term" value="F:telomerase activity"/>
    <property type="evidence" value="ECO:0007669"/>
    <property type="project" value="TreeGrafter"/>
</dbReference>
<dbReference type="GO" id="GO:0042803">
    <property type="term" value="F:protein homodimerization activity"/>
    <property type="evidence" value="ECO:0007669"/>
    <property type="project" value="InterPro"/>
</dbReference>
<evidence type="ECO:0000256" key="1">
    <source>
        <dbReference type="ARBA" id="ARBA00023125"/>
    </source>
</evidence>
<evidence type="ECO:0000256" key="3">
    <source>
        <dbReference type="SAM" id="MobiDB-lite"/>
    </source>
</evidence>
<dbReference type="GeneTree" id="ENSGT00940000155268"/>
<reference evidence="5" key="3">
    <citation type="submission" date="2025-09" db="UniProtKB">
        <authorList>
            <consortium name="Ensembl"/>
        </authorList>
    </citation>
    <scope>IDENTIFICATION</scope>
</reference>
<dbReference type="InterPro" id="IPR013867">
    <property type="entry name" value="Telomere_rpt-bd_fac_dimer_dom"/>
</dbReference>
<dbReference type="InParanoid" id="A0A3P8VMF4"/>
<dbReference type="STRING" id="244447.ENSCSEP00000015527"/>
<dbReference type="PANTHER" id="PTHR46734:SF1">
    <property type="entry name" value="TELOMERIC REPEAT-BINDING FACTOR 1"/>
    <property type="match status" value="1"/>
</dbReference>
<feature type="compositionally biased region" description="Polar residues" evidence="3">
    <location>
        <begin position="1"/>
        <end position="13"/>
    </location>
</feature>
<dbReference type="SUPFAM" id="SSF63600">
    <property type="entry name" value="Telomeric repeat binding factor (TRF) dimerisation domain"/>
    <property type="match status" value="1"/>
</dbReference>
<dbReference type="GO" id="GO:0008156">
    <property type="term" value="P:negative regulation of DNA replication"/>
    <property type="evidence" value="ECO:0007669"/>
    <property type="project" value="TreeGrafter"/>
</dbReference>
<dbReference type="GO" id="GO:0008017">
    <property type="term" value="F:microtubule binding"/>
    <property type="evidence" value="ECO:0007669"/>
    <property type="project" value="TreeGrafter"/>
</dbReference>
<dbReference type="PANTHER" id="PTHR46734">
    <property type="entry name" value="TELOMERIC REPEAT-BINDING FACTOR 1 TERF1"/>
    <property type="match status" value="1"/>
</dbReference>
<dbReference type="InterPro" id="IPR036507">
    <property type="entry name" value="Telomere_rpt-bd_fac_dimer_sf"/>
</dbReference>
<dbReference type="AlphaFoldDB" id="A0A3P8VMF4"/>
<protein>
    <submittedName>
        <fullName evidence="5">Telomeric repeat binding factor 1</fullName>
    </submittedName>
</protein>
<name>A0A3P8VMF4_CYNSE</name>
<dbReference type="FunFam" id="1.25.40.210:FF:000001">
    <property type="entry name" value="Telomeric repeat-binding factor"/>
    <property type="match status" value="1"/>
</dbReference>
<dbReference type="Gene3D" id="1.25.40.210">
    <property type="entry name" value="Telomere repeat-binding factor, dimerisation domain"/>
    <property type="match status" value="1"/>
</dbReference>
<keyword evidence="1" id="KW-0238">DNA-binding</keyword>
<evidence type="ECO:0000256" key="2">
    <source>
        <dbReference type="ARBA" id="ARBA00023242"/>
    </source>
</evidence>
<reference evidence="5 6" key="1">
    <citation type="journal article" date="2014" name="Nat. Genet.">
        <title>Whole-genome sequence of a flatfish provides insights into ZW sex chromosome evolution and adaptation to a benthic lifestyle.</title>
        <authorList>
            <person name="Chen S."/>
            <person name="Zhang G."/>
            <person name="Shao C."/>
            <person name="Huang Q."/>
            <person name="Liu G."/>
            <person name="Zhang P."/>
            <person name="Song W."/>
            <person name="An N."/>
            <person name="Chalopin D."/>
            <person name="Volff J.N."/>
            <person name="Hong Y."/>
            <person name="Li Q."/>
            <person name="Sha Z."/>
            <person name="Zhou H."/>
            <person name="Xie M."/>
            <person name="Yu Q."/>
            <person name="Liu Y."/>
            <person name="Xiang H."/>
            <person name="Wang N."/>
            <person name="Wu K."/>
            <person name="Yang C."/>
            <person name="Zhou Q."/>
            <person name="Liao X."/>
            <person name="Yang L."/>
            <person name="Hu Q."/>
            <person name="Zhang J."/>
            <person name="Meng L."/>
            <person name="Jin L."/>
            <person name="Tian Y."/>
            <person name="Lian J."/>
            <person name="Yang J."/>
            <person name="Miao G."/>
            <person name="Liu S."/>
            <person name="Liang Z."/>
            <person name="Yan F."/>
            <person name="Li Y."/>
            <person name="Sun B."/>
            <person name="Zhang H."/>
            <person name="Zhang J."/>
            <person name="Zhu Y."/>
            <person name="Du M."/>
            <person name="Zhao Y."/>
            <person name="Schartl M."/>
            <person name="Tang Q."/>
            <person name="Wang J."/>
        </authorList>
    </citation>
    <scope>NUCLEOTIDE SEQUENCE</scope>
</reference>
<accession>A0A3P8VMF4</accession>
<sequence>MNHQNVNMESNNIKSEKETDLEQNNVEESVCFKKVARVATDWMLDFMFLKLCRHFKEQKFEEFNQTLAVFESMSVNSPLNGDRRAEKTLISAFLARVMHGKELDCRFDDGDDCVMPLMSASTIWPKLQDAVADGNVFKNITILLFVQSVAVCLEKDQHKSASSALKWFDNNLELPKNLAVKVATVVSQRKTYHPLLTTFSFNHLLASVQSFLDAYLEENPSDYLLKEATKAASSSKNCGDLKDSADEDTSETANISDKEPDKKLTKENRKKNLRTKRSLMSTKITNLWLPDSPYLKKPCISVKRLSEEEITLVTSPNKMEETMISRRRGKKKWTPGLDQCLIEGVKRHGVVF</sequence>
<dbReference type="GO" id="GO:0003691">
    <property type="term" value="F:double-stranded telomeric DNA binding"/>
    <property type="evidence" value="ECO:0007669"/>
    <property type="project" value="TreeGrafter"/>
</dbReference>
<dbReference type="GO" id="GO:0008301">
    <property type="term" value="F:DNA binding, bending"/>
    <property type="evidence" value="ECO:0007669"/>
    <property type="project" value="TreeGrafter"/>
</dbReference>
<feature type="region of interest" description="Disordered" evidence="3">
    <location>
        <begin position="1"/>
        <end position="21"/>
    </location>
</feature>